<dbReference type="Proteomes" id="UP001058461">
    <property type="component" value="Chromosome"/>
</dbReference>
<evidence type="ECO:0000313" key="3">
    <source>
        <dbReference type="Proteomes" id="UP001058461"/>
    </source>
</evidence>
<reference evidence="2" key="1">
    <citation type="submission" date="2021-04" db="EMBL/GenBank/DDBJ databases">
        <title>Oceanospirillales bacteria with DddD are important DMSP degraders in coastal seawater.</title>
        <authorList>
            <person name="Liu J."/>
        </authorList>
    </citation>
    <scope>NUCLEOTIDE SEQUENCE</scope>
    <source>
        <strain evidence="2">D13-1</strain>
    </source>
</reference>
<dbReference type="EMBL" id="CP073347">
    <property type="protein sequence ID" value="UTW11428.1"/>
    <property type="molecule type" value="Genomic_DNA"/>
</dbReference>
<sequence>MYKKDRRKSDIAVTLGLCRTSVGEWVNAYEKQGVAALNESGRGRPVGTGRSLTPAQEARIRRDIVDYTSDQLKMDFALRSAQAVRSLVQHYFSIDMPVRTVRSYLTRHGFTPQRPLKRAYEQKPEWVRQWMTEASPAIAERAKGEGAEIQWGGETAVFSVEHYPRGYTPKGKTPVLVLSKSIRERINLIDQQPSESQVHAV</sequence>
<dbReference type="Pfam" id="PF13592">
    <property type="entry name" value="HTH_33"/>
    <property type="match status" value="1"/>
</dbReference>
<dbReference type="RefSeq" id="WP_255853467.1">
    <property type="nucleotide sequence ID" value="NZ_CP073347.1"/>
</dbReference>
<gene>
    <name evidence="2" type="ORF">KDW95_19550</name>
</gene>
<evidence type="ECO:0000259" key="1">
    <source>
        <dbReference type="Pfam" id="PF13592"/>
    </source>
</evidence>
<feature type="domain" description="Winged helix-turn helix" evidence="1">
    <location>
        <begin position="76"/>
        <end position="132"/>
    </location>
</feature>
<dbReference type="InterPro" id="IPR009057">
    <property type="entry name" value="Homeodomain-like_sf"/>
</dbReference>
<dbReference type="SUPFAM" id="SSF46689">
    <property type="entry name" value="Homeodomain-like"/>
    <property type="match status" value="1"/>
</dbReference>
<dbReference type="Pfam" id="PF13551">
    <property type="entry name" value="HTH_29"/>
    <property type="match status" value="1"/>
</dbReference>
<name>A0ABY5HGE3_9GAMM</name>
<dbReference type="InterPro" id="IPR025959">
    <property type="entry name" value="Winged_HTH_dom"/>
</dbReference>
<protein>
    <submittedName>
        <fullName evidence="2">Winged helix-turn-helix domain-containing protein</fullName>
    </submittedName>
</protein>
<keyword evidence="3" id="KW-1185">Reference proteome</keyword>
<organism evidence="2 3">
    <name type="scientific">Marinobacterium rhizophilum</name>
    <dbReference type="NCBI Taxonomy" id="420402"/>
    <lineage>
        <taxon>Bacteria</taxon>
        <taxon>Pseudomonadati</taxon>
        <taxon>Pseudomonadota</taxon>
        <taxon>Gammaproteobacteria</taxon>
        <taxon>Oceanospirillales</taxon>
        <taxon>Oceanospirillaceae</taxon>
        <taxon>Marinobacterium</taxon>
    </lineage>
</organism>
<accession>A0ABY5HGE3</accession>
<evidence type="ECO:0000313" key="2">
    <source>
        <dbReference type="EMBL" id="UTW11428.1"/>
    </source>
</evidence>
<proteinExistence type="predicted"/>